<dbReference type="EMBL" id="CVMT01000004">
    <property type="protein sequence ID" value="CRG88513.1"/>
    <property type="molecule type" value="Genomic_DNA"/>
</dbReference>
<dbReference type="AlphaFoldDB" id="A0A0U1LYU9"/>
<keyword evidence="2" id="KW-1185">Reference proteome</keyword>
<dbReference type="Proteomes" id="UP000054383">
    <property type="component" value="Unassembled WGS sequence"/>
</dbReference>
<proteinExistence type="predicted"/>
<reference evidence="1 2" key="1">
    <citation type="submission" date="2015-04" db="EMBL/GenBank/DDBJ databases">
        <authorList>
            <person name="Syromyatnikov M.Y."/>
            <person name="Popov V.N."/>
        </authorList>
    </citation>
    <scope>NUCLEOTIDE SEQUENCE [LARGE SCALE GENOMIC DNA]</scope>
    <source>
        <strain evidence="1">WF-38-12</strain>
    </source>
</reference>
<accession>A0A0U1LYU9</accession>
<protein>
    <submittedName>
        <fullName evidence="1">Uncharacterized protein</fullName>
    </submittedName>
</protein>
<name>A0A0U1LYU9_TALIS</name>
<organism evidence="1 2">
    <name type="scientific">Talaromyces islandicus</name>
    <name type="common">Penicillium islandicum</name>
    <dbReference type="NCBI Taxonomy" id="28573"/>
    <lineage>
        <taxon>Eukaryota</taxon>
        <taxon>Fungi</taxon>
        <taxon>Dikarya</taxon>
        <taxon>Ascomycota</taxon>
        <taxon>Pezizomycotina</taxon>
        <taxon>Eurotiomycetes</taxon>
        <taxon>Eurotiomycetidae</taxon>
        <taxon>Eurotiales</taxon>
        <taxon>Trichocomaceae</taxon>
        <taxon>Talaromyces</taxon>
        <taxon>Talaromyces sect. Islandici</taxon>
    </lineage>
</organism>
<dbReference type="OMA" id="QSSIMIN"/>
<gene>
    <name evidence="1" type="ORF">PISL3812_05544</name>
</gene>
<dbReference type="OrthoDB" id="4508978at2759"/>
<sequence length="138" mass="16237">MKQLQRKRAPWKQQMLYALKAGRTKLDEYYSQTDYIPGNIYAVSTMIAPVNKFKFFLTKDWDQKWRDIYRKSFQHALIPYQEQLSTIYQSSDGPRSVAQLSSKLDEMLDESQAQPNTTTDEITQYLDSDTIHIAPLEF</sequence>
<evidence type="ECO:0000313" key="1">
    <source>
        <dbReference type="EMBL" id="CRG88513.1"/>
    </source>
</evidence>
<evidence type="ECO:0000313" key="2">
    <source>
        <dbReference type="Proteomes" id="UP000054383"/>
    </source>
</evidence>